<comment type="caution">
    <text evidence="5">The sequence shown here is derived from an EMBL/GenBank/DDBJ whole genome shotgun (WGS) entry which is preliminary data.</text>
</comment>
<dbReference type="InterPro" id="IPR008880">
    <property type="entry name" value="Trigger_fac_C"/>
</dbReference>
<dbReference type="SUPFAM" id="SSF109998">
    <property type="entry name" value="Triger factor/SurA peptide-binding domain-like"/>
    <property type="match status" value="1"/>
</dbReference>
<feature type="domain" description="Trigger factor ribosome-binding bacterial" evidence="3">
    <location>
        <begin position="1"/>
        <end position="125"/>
    </location>
</feature>
<dbReference type="GO" id="GO:0015031">
    <property type="term" value="P:protein transport"/>
    <property type="evidence" value="ECO:0007669"/>
    <property type="project" value="InterPro"/>
</dbReference>
<dbReference type="Pfam" id="PF05697">
    <property type="entry name" value="Trigger_N"/>
    <property type="match status" value="1"/>
</dbReference>
<proteinExistence type="predicted"/>
<dbReference type="InterPro" id="IPR036611">
    <property type="entry name" value="Trigger_fac_ribosome-bd_sf"/>
</dbReference>
<feature type="domain" description="Trigger factor C-terminal" evidence="4">
    <location>
        <begin position="160"/>
        <end position="247"/>
    </location>
</feature>
<name>A0A7C3V511_9BACT</name>
<dbReference type="Pfam" id="PF05698">
    <property type="entry name" value="Trigger_C"/>
    <property type="match status" value="1"/>
</dbReference>
<dbReference type="SUPFAM" id="SSF102735">
    <property type="entry name" value="Trigger factor ribosome-binding domain"/>
    <property type="match status" value="1"/>
</dbReference>
<dbReference type="EMBL" id="DTMF01000165">
    <property type="protein sequence ID" value="HGF34035.1"/>
    <property type="molecule type" value="Genomic_DNA"/>
</dbReference>
<sequence>MNWEMVDLEDGHRQLQVEAPWEEIAPDYRDILGDFQGVAVPGFRPGKAPRQVLEVRFRRDISDQLTWRVAQRLCRRALEEAGVQPAGPLEVSGVEWEKDQTFRFTARFLPLPEFDLPDYRSWGPEVTEAADPQGELSLRLLEKVDFPIPDELVRGELAFDGQPDCDPGSEAWQAAARRVRLMLILKRLAREEGLEVEDAEVEQRIRNKAAEFGTTAEALTAELEPGGGRARLKDMLLAESVLEYLLENMQARYP</sequence>
<dbReference type="InterPro" id="IPR037041">
    <property type="entry name" value="Trigger_fac_C_sf"/>
</dbReference>
<dbReference type="InterPro" id="IPR008881">
    <property type="entry name" value="Trigger_fac_ribosome-bd_bac"/>
</dbReference>
<dbReference type="Gene3D" id="1.10.3120.10">
    <property type="entry name" value="Trigger factor, C-terminal domain"/>
    <property type="match status" value="1"/>
</dbReference>
<gene>
    <name evidence="5" type="ORF">ENW96_06550</name>
</gene>
<evidence type="ECO:0000259" key="3">
    <source>
        <dbReference type="Pfam" id="PF05697"/>
    </source>
</evidence>
<dbReference type="Gene3D" id="3.30.70.1050">
    <property type="entry name" value="Trigger factor ribosome-binding domain"/>
    <property type="match status" value="1"/>
</dbReference>
<keyword evidence="1" id="KW-0697">Rotamase</keyword>
<organism evidence="5">
    <name type="scientific">Desulfobacca acetoxidans</name>
    <dbReference type="NCBI Taxonomy" id="60893"/>
    <lineage>
        <taxon>Bacteria</taxon>
        <taxon>Pseudomonadati</taxon>
        <taxon>Thermodesulfobacteriota</taxon>
        <taxon>Desulfobaccia</taxon>
        <taxon>Desulfobaccales</taxon>
        <taxon>Desulfobaccaceae</taxon>
        <taxon>Desulfobacca</taxon>
    </lineage>
</organism>
<evidence type="ECO:0000256" key="2">
    <source>
        <dbReference type="ARBA" id="ARBA00023235"/>
    </source>
</evidence>
<dbReference type="InterPro" id="IPR027304">
    <property type="entry name" value="Trigger_fact/SurA_dom_sf"/>
</dbReference>
<keyword evidence="2" id="KW-0413">Isomerase</keyword>
<protein>
    <submittedName>
        <fullName evidence="5">Uncharacterized protein</fullName>
    </submittedName>
</protein>
<evidence type="ECO:0000259" key="4">
    <source>
        <dbReference type="Pfam" id="PF05698"/>
    </source>
</evidence>
<evidence type="ECO:0000313" key="5">
    <source>
        <dbReference type="EMBL" id="HGF34035.1"/>
    </source>
</evidence>
<reference evidence="5" key="1">
    <citation type="journal article" date="2020" name="mSystems">
        <title>Genome- and Community-Level Interaction Insights into Carbon Utilization and Element Cycling Functions of Hydrothermarchaeota in Hydrothermal Sediment.</title>
        <authorList>
            <person name="Zhou Z."/>
            <person name="Liu Y."/>
            <person name="Xu W."/>
            <person name="Pan J."/>
            <person name="Luo Z.H."/>
            <person name="Li M."/>
        </authorList>
    </citation>
    <scope>NUCLEOTIDE SEQUENCE [LARGE SCALE GENOMIC DNA]</scope>
    <source>
        <strain evidence="5">SpSt-897</strain>
    </source>
</reference>
<evidence type="ECO:0000256" key="1">
    <source>
        <dbReference type="ARBA" id="ARBA00023110"/>
    </source>
</evidence>
<dbReference type="GO" id="GO:0003755">
    <property type="term" value="F:peptidyl-prolyl cis-trans isomerase activity"/>
    <property type="evidence" value="ECO:0007669"/>
    <property type="project" value="UniProtKB-KW"/>
</dbReference>
<dbReference type="GO" id="GO:0006457">
    <property type="term" value="P:protein folding"/>
    <property type="evidence" value="ECO:0007669"/>
    <property type="project" value="InterPro"/>
</dbReference>
<accession>A0A7C3V511</accession>
<dbReference type="AlphaFoldDB" id="A0A7C3V511"/>